<name>A0A6A7BS96_9PEZI</name>
<sequence length="134" mass="15209">MVVHDEVGESIRQKPPCEFSLIFNGLKQDSRHYLGIFAVYSVDGKESPMIAFRGFKDESSYGAISHWGTFNEILAEYNRPLNEVLLIIGDNCSTNRKFARDSRIPAKAAQAIGSKSRWTLIWPLLTRNLIRYAS</sequence>
<evidence type="ECO:0000313" key="1">
    <source>
        <dbReference type="EMBL" id="KAF2857579.1"/>
    </source>
</evidence>
<dbReference type="EMBL" id="MU006036">
    <property type="protein sequence ID" value="KAF2857579.1"/>
    <property type="molecule type" value="Genomic_DNA"/>
</dbReference>
<evidence type="ECO:0000313" key="2">
    <source>
        <dbReference type="Proteomes" id="UP000799421"/>
    </source>
</evidence>
<dbReference type="PANTHER" id="PTHR40866">
    <property type="entry name" value="BED-TYPE DOMAIN-CONTAINING PROTEIN"/>
    <property type="match status" value="1"/>
</dbReference>
<dbReference type="OrthoDB" id="5598835at2759"/>
<organism evidence="1 2">
    <name type="scientific">Piedraia hortae CBS 480.64</name>
    <dbReference type="NCBI Taxonomy" id="1314780"/>
    <lineage>
        <taxon>Eukaryota</taxon>
        <taxon>Fungi</taxon>
        <taxon>Dikarya</taxon>
        <taxon>Ascomycota</taxon>
        <taxon>Pezizomycotina</taxon>
        <taxon>Dothideomycetes</taxon>
        <taxon>Dothideomycetidae</taxon>
        <taxon>Capnodiales</taxon>
        <taxon>Piedraiaceae</taxon>
        <taxon>Piedraia</taxon>
    </lineage>
</organism>
<dbReference type="AlphaFoldDB" id="A0A6A7BS96"/>
<accession>A0A6A7BS96</accession>
<gene>
    <name evidence="1" type="ORF">K470DRAFT_260659</name>
</gene>
<dbReference type="PANTHER" id="PTHR40866:SF1">
    <property type="entry name" value="BED-TYPE DOMAIN-CONTAINING PROTEIN"/>
    <property type="match status" value="1"/>
</dbReference>
<proteinExistence type="predicted"/>
<reference evidence="1" key="1">
    <citation type="journal article" date="2020" name="Stud. Mycol.">
        <title>101 Dothideomycetes genomes: a test case for predicting lifestyles and emergence of pathogens.</title>
        <authorList>
            <person name="Haridas S."/>
            <person name="Albert R."/>
            <person name="Binder M."/>
            <person name="Bloem J."/>
            <person name="Labutti K."/>
            <person name="Salamov A."/>
            <person name="Andreopoulos B."/>
            <person name="Baker S."/>
            <person name="Barry K."/>
            <person name="Bills G."/>
            <person name="Bluhm B."/>
            <person name="Cannon C."/>
            <person name="Castanera R."/>
            <person name="Culley D."/>
            <person name="Daum C."/>
            <person name="Ezra D."/>
            <person name="Gonzalez J."/>
            <person name="Henrissat B."/>
            <person name="Kuo A."/>
            <person name="Liang C."/>
            <person name="Lipzen A."/>
            <person name="Lutzoni F."/>
            <person name="Magnuson J."/>
            <person name="Mondo S."/>
            <person name="Nolan M."/>
            <person name="Ohm R."/>
            <person name="Pangilinan J."/>
            <person name="Park H.-J."/>
            <person name="Ramirez L."/>
            <person name="Alfaro M."/>
            <person name="Sun H."/>
            <person name="Tritt A."/>
            <person name="Yoshinaga Y."/>
            <person name="Zwiers L.-H."/>
            <person name="Turgeon B."/>
            <person name="Goodwin S."/>
            <person name="Spatafora J."/>
            <person name="Crous P."/>
            <person name="Grigoriev I."/>
        </authorList>
    </citation>
    <scope>NUCLEOTIDE SEQUENCE</scope>
    <source>
        <strain evidence="1">CBS 480.64</strain>
    </source>
</reference>
<dbReference type="Proteomes" id="UP000799421">
    <property type="component" value="Unassembled WGS sequence"/>
</dbReference>
<protein>
    <submittedName>
        <fullName evidence="1">Uncharacterized protein</fullName>
    </submittedName>
</protein>
<keyword evidence="2" id="KW-1185">Reference proteome</keyword>